<comment type="subcellular location">
    <subcellularLocation>
        <location evidence="2">Membrane</location>
    </subcellularLocation>
</comment>
<evidence type="ECO:0000256" key="2">
    <source>
        <dbReference type="ARBA" id="ARBA00004370"/>
    </source>
</evidence>
<dbReference type="SUPFAM" id="SSF48264">
    <property type="entry name" value="Cytochrome P450"/>
    <property type="match status" value="1"/>
</dbReference>
<dbReference type="GO" id="GO:0016712">
    <property type="term" value="F:oxidoreductase activity, acting on paired donors, with incorporation or reduction of molecular oxygen, reduced flavin or flavoprotein as one donor, and incorporation of one atom of oxygen"/>
    <property type="evidence" value="ECO:0007669"/>
    <property type="project" value="InterPro"/>
</dbReference>
<keyword evidence="14" id="KW-1185">Reference proteome</keyword>
<dbReference type="PROSITE" id="PS00086">
    <property type="entry name" value="CYTOCHROME_P450"/>
    <property type="match status" value="1"/>
</dbReference>
<dbReference type="OrthoDB" id="2789670at2759"/>
<evidence type="ECO:0000256" key="7">
    <source>
        <dbReference type="ARBA" id="ARBA00023004"/>
    </source>
</evidence>
<gene>
    <name evidence="13" type="primary">LOC114458165</name>
</gene>
<dbReference type="GO" id="GO:0005737">
    <property type="term" value="C:cytoplasm"/>
    <property type="evidence" value="ECO:0007669"/>
    <property type="project" value="TreeGrafter"/>
</dbReference>
<dbReference type="PANTHER" id="PTHR24300">
    <property type="entry name" value="CYTOCHROME P450 508A4-RELATED"/>
    <property type="match status" value="1"/>
</dbReference>
<dbReference type="Gene3D" id="1.10.630.10">
    <property type="entry name" value="Cytochrome P450"/>
    <property type="match status" value="1"/>
</dbReference>
<reference evidence="13" key="2">
    <citation type="submission" date="2025-09" db="UniProtKB">
        <authorList>
            <consortium name="Ensembl"/>
        </authorList>
    </citation>
    <scope>IDENTIFICATION</scope>
</reference>
<dbReference type="GeneID" id="114458165"/>
<dbReference type="AlphaFoldDB" id="A0A8C5ECF0"/>
<dbReference type="InterPro" id="IPR050182">
    <property type="entry name" value="Cytochrome_P450_fam2"/>
</dbReference>
<dbReference type="GO" id="GO:0005506">
    <property type="term" value="F:iron ion binding"/>
    <property type="evidence" value="ECO:0007669"/>
    <property type="project" value="InterPro"/>
</dbReference>
<evidence type="ECO:0000256" key="4">
    <source>
        <dbReference type="ARBA" id="ARBA00022617"/>
    </source>
</evidence>
<keyword evidence="9 12" id="KW-0472">Membrane</keyword>
<evidence type="ECO:0000313" key="13">
    <source>
        <dbReference type="Ensembl" id="ENSGWIP00000017874.1"/>
    </source>
</evidence>
<protein>
    <submittedName>
        <fullName evidence="13">Cytochrome P450 2K1-like</fullName>
    </submittedName>
</protein>
<keyword evidence="7 10" id="KW-0408">Iron</keyword>
<dbReference type="InterPro" id="IPR036396">
    <property type="entry name" value="Cyt_P450_sf"/>
</dbReference>
<dbReference type="PANTHER" id="PTHR24300:SF319">
    <property type="entry name" value="CYTOCHROME P450, FAMILY 2, SUBFAMILY AC, POLYPEPTIDE 1"/>
    <property type="match status" value="1"/>
</dbReference>
<reference evidence="13" key="1">
    <citation type="submission" date="2025-08" db="UniProtKB">
        <authorList>
            <consortium name="Ensembl"/>
        </authorList>
    </citation>
    <scope>IDENTIFICATION</scope>
</reference>
<sequence>MALRELLPSLSSSFLLIILMLVLLLFFRRDKRRNEPPGPPPLPVVGNLLLLDLKRLFTSFMELSNKFGSVFTLYLGLKKVVVLTGYQTVKEALHTFDETFGERDNLVITEELSSGHGITWSNGDSWREMRRFSMATLKDFGMGRRACEEKIIEESQHLVKVWRAFKGKPFDNTNSLNYAISNIICSITYGQRFEYDDPEFTTLVEESQERIHLSSTPSMQIYYMFPWLFSWIANRRKYLELAKSNKQQNRVFFARLKESLDPEKSRGLVDAFYLHQQKTNNKHYTEENLMSMVMNYFGGGTDTSSTTLRWGLLYMVKHKHIQERAQDEIKTLVGDRQITMGDRKILHFTNAVVCETQRLSSITPLGLPHKTTRDVLFRGHFIRKGTTVYPLLGSVLHDETQWEKPRSFHPDHFLDKDGKFTRRDAFMPFSTGRRYCPGESLAIMELFIFFSTLLQRFRFTAPPGVLEEDLDVTPQQGFIMTPLTHTLCAVPDAHTSQL</sequence>
<dbReference type="PRINTS" id="PR01686">
    <property type="entry name" value="EP450ICYP2D"/>
</dbReference>
<accession>A0A8C5ECF0</accession>
<dbReference type="InterPro" id="IPR008069">
    <property type="entry name" value="Cyt_P450_E_grp-I_CYP2D-like"/>
</dbReference>
<dbReference type="FunFam" id="1.10.630.10:FF:000004">
    <property type="entry name" value="cytochrome P450 2D15 isoform X1"/>
    <property type="match status" value="1"/>
</dbReference>
<evidence type="ECO:0000313" key="14">
    <source>
        <dbReference type="Proteomes" id="UP000694680"/>
    </source>
</evidence>
<dbReference type="Ensembl" id="ENSGWIT00000019731.1">
    <property type="protein sequence ID" value="ENSGWIP00000017874.1"/>
    <property type="gene ID" value="ENSGWIG00000009942.1"/>
</dbReference>
<evidence type="ECO:0000256" key="12">
    <source>
        <dbReference type="SAM" id="Phobius"/>
    </source>
</evidence>
<feature type="binding site" description="axial binding residue" evidence="10">
    <location>
        <position position="436"/>
    </location>
    <ligand>
        <name>heme</name>
        <dbReference type="ChEBI" id="CHEBI:30413"/>
    </ligand>
    <ligandPart>
        <name>Fe</name>
        <dbReference type="ChEBI" id="CHEBI:18248"/>
    </ligandPart>
</feature>
<evidence type="ECO:0000256" key="3">
    <source>
        <dbReference type="ARBA" id="ARBA00010617"/>
    </source>
</evidence>
<evidence type="ECO:0000256" key="11">
    <source>
        <dbReference type="RuleBase" id="RU000461"/>
    </source>
</evidence>
<evidence type="ECO:0000256" key="9">
    <source>
        <dbReference type="ARBA" id="ARBA00023136"/>
    </source>
</evidence>
<evidence type="ECO:0000256" key="5">
    <source>
        <dbReference type="ARBA" id="ARBA00022723"/>
    </source>
</evidence>
<evidence type="ECO:0000256" key="6">
    <source>
        <dbReference type="ARBA" id="ARBA00023002"/>
    </source>
</evidence>
<keyword evidence="4 10" id="KW-0349">Heme</keyword>
<dbReference type="GO" id="GO:0006082">
    <property type="term" value="P:organic acid metabolic process"/>
    <property type="evidence" value="ECO:0007669"/>
    <property type="project" value="TreeGrafter"/>
</dbReference>
<evidence type="ECO:0000256" key="1">
    <source>
        <dbReference type="ARBA" id="ARBA00001971"/>
    </source>
</evidence>
<keyword evidence="6 11" id="KW-0560">Oxidoreductase</keyword>
<feature type="transmembrane region" description="Helical" evidence="12">
    <location>
        <begin position="6"/>
        <end position="27"/>
    </location>
</feature>
<dbReference type="Proteomes" id="UP000694680">
    <property type="component" value="Unassembled WGS sequence"/>
</dbReference>
<dbReference type="Pfam" id="PF00067">
    <property type="entry name" value="p450"/>
    <property type="match status" value="1"/>
</dbReference>
<evidence type="ECO:0000256" key="10">
    <source>
        <dbReference type="PIRSR" id="PIRSR602401-1"/>
    </source>
</evidence>
<dbReference type="GO" id="GO:0006805">
    <property type="term" value="P:xenobiotic metabolic process"/>
    <property type="evidence" value="ECO:0007669"/>
    <property type="project" value="TreeGrafter"/>
</dbReference>
<comment type="similarity">
    <text evidence="3 11">Belongs to the cytochrome P450 family.</text>
</comment>
<keyword evidence="12" id="KW-0812">Transmembrane</keyword>
<dbReference type="PRINTS" id="PR00463">
    <property type="entry name" value="EP450I"/>
</dbReference>
<keyword evidence="5 10" id="KW-0479">Metal-binding</keyword>
<dbReference type="InterPro" id="IPR002401">
    <property type="entry name" value="Cyt_P450_E_grp-I"/>
</dbReference>
<keyword evidence="8 11" id="KW-0503">Monooxygenase</keyword>
<dbReference type="GO" id="GO:0020037">
    <property type="term" value="F:heme binding"/>
    <property type="evidence" value="ECO:0007669"/>
    <property type="project" value="InterPro"/>
</dbReference>
<dbReference type="InterPro" id="IPR001128">
    <property type="entry name" value="Cyt_P450"/>
</dbReference>
<organism evidence="13 14">
    <name type="scientific">Gouania willdenowi</name>
    <name type="common">Blunt-snouted clingfish</name>
    <name type="synonym">Lepadogaster willdenowi</name>
    <dbReference type="NCBI Taxonomy" id="441366"/>
    <lineage>
        <taxon>Eukaryota</taxon>
        <taxon>Metazoa</taxon>
        <taxon>Chordata</taxon>
        <taxon>Craniata</taxon>
        <taxon>Vertebrata</taxon>
        <taxon>Euteleostomi</taxon>
        <taxon>Actinopterygii</taxon>
        <taxon>Neopterygii</taxon>
        <taxon>Teleostei</taxon>
        <taxon>Neoteleostei</taxon>
        <taxon>Acanthomorphata</taxon>
        <taxon>Ovalentaria</taxon>
        <taxon>Blenniimorphae</taxon>
        <taxon>Blenniiformes</taxon>
        <taxon>Gobiesocoidei</taxon>
        <taxon>Gobiesocidae</taxon>
        <taxon>Gobiesocinae</taxon>
        <taxon>Gouania</taxon>
    </lineage>
</organism>
<comment type="cofactor">
    <cofactor evidence="1 10">
        <name>heme</name>
        <dbReference type="ChEBI" id="CHEBI:30413"/>
    </cofactor>
</comment>
<dbReference type="RefSeq" id="XP_028296252.1">
    <property type="nucleotide sequence ID" value="XM_028440451.1"/>
</dbReference>
<dbReference type="GO" id="GO:0016020">
    <property type="term" value="C:membrane"/>
    <property type="evidence" value="ECO:0007669"/>
    <property type="project" value="UniProtKB-SubCell"/>
</dbReference>
<evidence type="ECO:0000256" key="8">
    <source>
        <dbReference type="ARBA" id="ARBA00023033"/>
    </source>
</evidence>
<dbReference type="InterPro" id="IPR017972">
    <property type="entry name" value="Cyt_P450_CS"/>
</dbReference>
<proteinExistence type="inferred from homology"/>
<name>A0A8C5ECF0_GOUWI</name>
<dbReference type="PRINTS" id="PR00385">
    <property type="entry name" value="P450"/>
</dbReference>
<keyword evidence="12" id="KW-1133">Transmembrane helix</keyword>